<evidence type="ECO:0000313" key="6">
    <source>
        <dbReference type="EMBL" id="GAA4498122.1"/>
    </source>
</evidence>
<comment type="caution">
    <text evidence="6">The sequence shown here is derived from an EMBL/GenBank/DDBJ whole genome shotgun (WGS) entry which is preliminary data.</text>
</comment>
<reference evidence="7" key="1">
    <citation type="journal article" date="2019" name="Int. J. Syst. Evol. Microbiol.">
        <title>The Global Catalogue of Microorganisms (GCM) 10K type strain sequencing project: providing services to taxonomists for standard genome sequencing and annotation.</title>
        <authorList>
            <consortium name="The Broad Institute Genomics Platform"/>
            <consortium name="The Broad Institute Genome Sequencing Center for Infectious Disease"/>
            <person name="Wu L."/>
            <person name="Ma J."/>
        </authorList>
    </citation>
    <scope>NUCLEOTIDE SEQUENCE [LARGE SCALE GENOMIC DNA]</scope>
    <source>
        <strain evidence="7">JCM 32226</strain>
    </source>
</reference>
<dbReference type="SUPFAM" id="SSF46785">
    <property type="entry name" value="Winged helix' DNA-binding domain"/>
    <property type="match status" value="1"/>
</dbReference>
<dbReference type="SUPFAM" id="SSF53850">
    <property type="entry name" value="Periplasmic binding protein-like II"/>
    <property type="match status" value="1"/>
</dbReference>
<protein>
    <submittedName>
        <fullName evidence="6">HTH-type transcriptional regulator HdfR</fullName>
    </submittedName>
</protein>
<dbReference type="Proteomes" id="UP001501321">
    <property type="component" value="Unassembled WGS sequence"/>
</dbReference>
<evidence type="ECO:0000256" key="2">
    <source>
        <dbReference type="ARBA" id="ARBA00023015"/>
    </source>
</evidence>
<dbReference type="PANTHER" id="PTHR30126:SF21">
    <property type="entry name" value="TRANSCRIPTIONAL REGULATOR-RELATED"/>
    <property type="match status" value="1"/>
</dbReference>
<dbReference type="InterPro" id="IPR036390">
    <property type="entry name" value="WH_DNA-bd_sf"/>
</dbReference>
<proteinExistence type="inferred from homology"/>
<keyword evidence="3" id="KW-0238">DNA-binding</keyword>
<name>A0ABP8Q934_9GAMM</name>
<dbReference type="Gene3D" id="3.40.190.10">
    <property type="entry name" value="Periplasmic binding protein-like II"/>
    <property type="match status" value="2"/>
</dbReference>
<evidence type="ECO:0000256" key="3">
    <source>
        <dbReference type="ARBA" id="ARBA00023125"/>
    </source>
</evidence>
<dbReference type="InterPro" id="IPR000847">
    <property type="entry name" value="LysR_HTH_N"/>
</dbReference>
<keyword evidence="4" id="KW-0804">Transcription</keyword>
<dbReference type="Pfam" id="PF00126">
    <property type="entry name" value="HTH_1"/>
    <property type="match status" value="1"/>
</dbReference>
<dbReference type="RefSeq" id="WP_345011809.1">
    <property type="nucleotide sequence ID" value="NZ_BAABFC010000010.1"/>
</dbReference>
<sequence length="284" mass="31846">MDTDLLRTFIEVSKTRHFGRAAENLYLTQSAVSFRIRQLEQQLGVTLFARHRNNIQLTAAGQHLIPYAESILLTLGRAKLELARDQAQQQLLAVGAPLFCWEMGLQAWLDHWFAQGSQPALRLETANREQLCRQLLERTLDLAILAEPSKIDEVTVRPLAEYQLTLVSRTPQLNLEQAASQPLIWLECGQQSTQQGIPSELLQRSPTLHTASVSQALQHLLAHGGIAYLPRHLASPALKQGQLHLVDGAPTLIRPLYLAYRHGFDQEERLGNLLAAPLIFGARR</sequence>
<evidence type="ECO:0000259" key="5">
    <source>
        <dbReference type="PROSITE" id="PS50931"/>
    </source>
</evidence>
<comment type="similarity">
    <text evidence="1">Belongs to the LysR transcriptional regulatory family.</text>
</comment>
<evidence type="ECO:0000313" key="7">
    <source>
        <dbReference type="Proteomes" id="UP001501321"/>
    </source>
</evidence>
<dbReference type="InterPro" id="IPR036388">
    <property type="entry name" value="WH-like_DNA-bd_sf"/>
</dbReference>
<organism evidence="6 7">
    <name type="scientific">Pseudaeromonas paramecii</name>
    <dbReference type="NCBI Taxonomy" id="2138166"/>
    <lineage>
        <taxon>Bacteria</taxon>
        <taxon>Pseudomonadati</taxon>
        <taxon>Pseudomonadota</taxon>
        <taxon>Gammaproteobacteria</taxon>
        <taxon>Aeromonadales</taxon>
        <taxon>Aeromonadaceae</taxon>
        <taxon>Pseudaeromonas</taxon>
    </lineage>
</organism>
<dbReference type="PANTHER" id="PTHR30126">
    <property type="entry name" value="HTH-TYPE TRANSCRIPTIONAL REGULATOR"/>
    <property type="match status" value="1"/>
</dbReference>
<dbReference type="PRINTS" id="PR00039">
    <property type="entry name" value="HTHLYSR"/>
</dbReference>
<feature type="domain" description="HTH lysR-type" evidence="5">
    <location>
        <begin position="1"/>
        <end position="58"/>
    </location>
</feature>
<evidence type="ECO:0000256" key="1">
    <source>
        <dbReference type="ARBA" id="ARBA00009437"/>
    </source>
</evidence>
<keyword evidence="7" id="KW-1185">Reference proteome</keyword>
<keyword evidence="2" id="KW-0805">Transcription regulation</keyword>
<evidence type="ECO:0000256" key="4">
    <source>
        <dbReference type="ARBA" id="ARBA00023163"/>
    </source>
</evidence>
<dbReference type="NCBIfam" id="NF002946">
    <property type="entry name" value="PRK03601.1"/>
    <property type="match status" value="1"/>
</dbReference>
<gene>
    <name evidence="6" type="primary">hdfR</name>
    <name evidence="6" type="ORF">GCM10023095_15940</name>
</gene>
<dbReference type="EMBL" id="BAABFC010000010">
    <property type="protein sequence ID" value="GAA4498122.1"/>
    <property type="molecule type" value="Genomic_DNA"/>
</dbReference>
<dbReference type="PROSITE" id="PS50931">
    <property type="entry name" value="HTH_LYSR"/>
    <property type="match status" value="1"/>
</dbReference>
<accession>A0ABP8Q934</accession>
<dbReference type="CDD" id="cd05466">
    <property type="entry name" value="PBP2_LTTR_substrate"/>
    <property type="match status" value="1"/>
</dbReference>
<dbReference type="Pfam" id="PF03466">
    <property type="entry name" value="LysR_substrate"/>
    <property type="match status" value="1"/>
</dbReference>
<dbReference type="InterPro" id="IPR005119">
    <property type="entry name" value="LysR_subst-bd"/>
</dbReference>
<dbReference type="Gene3D" id="1.10.10.10">
    <property type="entry name" value="Winged helix-like DNA-binding domain superfamily/Winged helix DNA-binding domain"/>
    <property type="match status" value="1"/>
</dbReference>